<dbReference type="Pfam" id="PF02807">
    <property type="entry name" value="ATP-gua_PtransN"/>
    <property type="match status" value="1"/>
</dbReference>
<dbReference type="EC" id="2.7.3.3" evidence="2"/>
<comment type="similarity">
    <text evidence="1 7 9">Belongs to the ATP:guanido phosphotransferase family.</text>
</comment>
<evidence type="ECO:0000259" key="11">
    <source>
        <dbReference type="PROSITE" id="PS51509"/>
    </source>
</evidence>
<evidence type="ECO:0000259" key="12">
    <source>
        <dbReference type="PROSITE" id="PS51510"/>
    </source>
</evidence>
<dbReference type="PROSITE" id="PS51509">
    <property type="entry name" value="PHOSPHAGEN_KINASE_N"/>
    <property type="match status" value="1"/>
</dbReference>
<dbReference type="Gene3D" id="3.30.590.10">
    <property type="entry name" value="Glutamine synthetase/guanido kinase, catalytic domain"/>
    <property type="match status" value="1"/>
</dbReference>
<accession>A0ABQ9JYT8</accession>
<proteinExistence type="inferred from homology"/>
<feature type="binding site" evidence="8">
    <location>
        <begin position="302"/>
        <end position="306"/>
    </location>
    <ligand>
        <name>ATP</name>
        <dbReference type="ChEBI" id="CHEBI:30616"/>
    </ligand>
</feature>
<dbReference type="InterPro" id="IPR000749">
    <property type="entry name" value="ATP-guanido_PTrfase"/>
</dbReference>
<gene>
    <name evidence="13" type="ORF">NQ317_012021</name>
</gene>
<feature type="binding site" evidence="8">
    <location>
        <begin position="144"/>
        <end position="148"/>
    </location>
    <ligand>
        <name>ATP</name>
        <dbReference type="ChEBI" id="CHEBI:30616"/>
    </ligand>
</feature>
<feature type="domain" description="Phosphagen kinase C-terminal" evidence="12">
    <location>
        <begin position="141"/>
        <end position="378"/>
    </location>
</feature>
<evidence type="ECO:0000256" key="7">
    <source>
        <dbReference type="PROSITE-ProRule" id="PRU00842"/>
    </source>
</evidence>
<evidence type="ECO:0000313" key="14">
    <source>
        <dbReference type="Proteomes" id="UP001162164"/>
    </source>
</evidence>
<dbReference type="Pfam" id="PF00217">
    <property type="entry name" value="ATP-gua_Ptrans"/>
    <property type="match status" value="1"/>
</dbReference>
<dbReference type="Proteomes" id="UP001162164">
    <property type="component" value="Unassembled WGS sequence"/>
</dbReference>
<dbReference type="EMBL" id="JAPWTJ010000071">
    <property type="protein sequence ID" value="KAJ8983530.1"/>
    <property type="molecule type" value="Genomic_DNA"/>
</dbReference>
<feature type="domain" description="Phosphagen kinase N-terminal" evidence="11">
    <location>
        <begin position="28"/>
        <end position="113"/>
    </location>
</feature>
<dbReference type="SUPFAM" id="SSF55931">
    <property type="entry name" value="Glutamine synthetase/guanido kinase"/>
    <property type="match status" value="1"/>
</dbReference>
<feature type="region of interest" description="Disordered" evidence="10">
    <location>
        <begin position="1"/>
        <end position="22"/>
    </location>
</feature>
<evidence type="ECO:0000256" key="3">
    <source>
        <dbReference type="ARBA" id="ARBA00022679"/>
    </source>
</evidence>
<feature type="binding site" evidence="8">
    <location>
        <position position="251"/>
    </location>
    <ligand>
        <name>ATP</name>
        <dbReference type="ChEBI" id="CHEBI:30616"/>
    </ligand>
</feature>
<dbReference type="InterPro" id="IPR022413">
    <property type="entry name" value="ATP-guanido_PTrfase_N"/>
</dbReference>
<dbReference type="Gene3D" id="1.10.135.10">
    <property type="entry name" value="ATP:guanido phosphotransferase, N-terminal domain"/>
    <property type="match status" value="1"/>
</dbReference>
<keyword evidence="5 8" id="KW-0418">Kinase</keyword>
<organism evidence="13 14">
    <name type="scientific">Molorchus minor</name>
    <dbReference type="NCBI Taxonomy" id="1323400"/>
    <lineage>
        <taxon>Eukaryota</taxon>
        <taxon>Metazoa</taxon>
        <taxon>Ecdysozoa</taxon>
        <taxon>Arthropoda</taxon>
        <taxon>Hexapoda</taxon>
        <taxon>Insecta</taxon>
        <taxon>Pterygota</taxon>
        <taxon>Neoptera</taxon>
        <taxon>Endopterygota</taxon>
        <taxon>Coleoptera</taxon>
        <taxon>Polyphaga</taxon>
        <taxon>Cucujiformia</taxon>
        <taxon>Chrysomeloidea</taxon>
        <taxon>Cerambycidae</taxon>
        <taxon>Lamiinae</taxon>
        <taxon>Monochamini</taxon>
        <taxon>Molorchus</taxon>
    </lineage>
</organism>
<evidence type="ECO:0000256" key="2">
    <source>
        <dbReference type="ARBA" id="ARBA00012230"/>
    </source>
</evidence>
<evidence type="ECO:0000256" key="5">
    <source>
        <dbReference type="ARBA" id="ARBA00022777"/>
    </source>
</evidence>
<comment type="caution">
    <text evidence="13">The sequence shown here is derived from an EMBL/GenBank/DDBJ whole genome shotgun (WGS) entry which is preliminary data.</text>
</comment>
<evidence type="ECO:0000256" key="6">
    <source>
        <dbReference type="ARBA" id="ARBA00022840"/>
    </source>
</evidence>
<dbReference type="PANTHER" id="PTHR11547:SF38">
    <property type="entry name" value="ARGININE KINASE 1-RELATED"/>
    <property type="match status" value="1"/>
</dbReference>
<keyword evidence="4 8" id="KW-0547">Nucleotide-binding</keyword>
<sequence length="378" mass="42383">MGGCASKENTKKPKQDDTGKSTMVDAAVLEKLESGFTKLEASDSKSLLKKYLTRELFDQLKTKKTPTFGSTLLDVIQSGLENFDSGIGIYAPDAESYSIFSDLFDPIIEDYHSGFKRTDKHPPKNWGDVNVFGNLDPTGEYVVSTRVRCGRSLEGYPFNPCLTEAQYKEMEEKVSSTLSGLEGELKGTFYPLTGMSKDVQQKLIDDHFLFKEGDRFLQAANACRFWPSGRGIYHNDAKSFLVWVNEEDHLRIISMQMGGDLGAVFRRLVSGVNDIEKRLPFSHHDRLGFLTFCPTNLGTTVRASVHIKVPKLAANKAKLDEVAAKYNLQVRGTRGEHTEAEGGIYDISNKRRMGLTEFDAVKEMYDGITELIKIEREL</sequence>
<dbReference type="InterPro" id="IPR022415">
    <property type="entry name" value="ATP-guanido_PTrfase_AS"/>
</dbReference>
<dbReference type="InterPro" id="IPR036802">
    <property type="entry name" value="ATP-guanido_PTrfase_N_sf"/>
</dbReference>
<keyword evidence="14" id="KW-1185">Reference proteome</keyword>
<evidence type="ECO:0000256" key="1">
    <source>
        <dbReference type="ARBA" id="ARBA00006798"/>
    </source>
</evidence>
<feature type="binding site" evidence="8">
    <location>
        <position position="207"/>
    </location>
    <ligand>
        <name>ATP</name>
        <dbReference type="ChEBI" id="CHEBI:30616"/>
    </ligand>
</feature>
<reference evidence="13" key="1">
    <citation type="journal article" date="2023" name="Insect Mol. Biol.">
        <title>Genome sequencing provides insights into the evolution of gene families encoding plant cell wall-degrading enzymes in longhorned beetles.</title>
        <authorList>
            <person name="Shin N.R."/>
            <person name="Okamura Y."/>
            <person name="Kirsch R."/>
            <person name="Pauchet Y."/>
        </authorList>
    </citation>
    <scope>NUCLEOTIDE SEQUENCE</scope>
    <source>
        <strain evidence="13">MMC_N1</strain>
    </source>
</reference>
<evidence type="ECO:0000256" key="4">
    <source>
        <dbReference type="ARBA" id="ARBA00022741"/>
    </source>
</evidence>
<dbReference type="PROSITE" id="PS00112">
    <property type="entry name" value="PHOSPHAGEN_KINASE"/>
    <property type="match status" value="1"/>
</dbReference>
<dbReference type="CDD" id="cd07932">
    <property type="entry name" value="arginine_kinase_like"/>
    <property type="match status" value="1"/>
</dbReference>
<dbReference type="SUPFAM" id="SSF48034">
    <property type="entry name" value="Guanido kinase N-terminal domain"/>
    <property type="match status" value="1"/>
</dbReference>
<evidence type="ECO:0000256" key="10">
    <source>
        <dbReference type="SAM" id="MobiDB-lite"/>
    </source>
</evidence>
<evidence type="ECO:0000313" key="13">
    <source>
        <dbReference type="EMBL" id="KAJ8983530.1"/>
    </source>
</evidence>
<dbReference type="PANTHER" id="PTHR11547">
    <property type="entry name" value="ARGININE OR CREATINE KINASE"/>
    <property type="match status" value="1"/>
</dbReference>
<evidence type="ECO:0000256" key="8">
    <source>
        <dbReference type="PROSITE-ProRule" id="PRU00843"/>
    </source>
</evidence>
<evidence type="ECO:0000256" key="9">
    <source>
        <dbReference type="RuleBase" id="RU000505"/>
    </source>
</evidence>
<dbReference type="InterPro" id="IPR022414">
    <property type="entry name" value="ATP-guanido_PTrfase_cat"/>
</dbReference>
<protein>
    <recommendedName>
        <fullName evidence="2">arginine kinase</fullName>
        <ecNumber evidence="2">2.7.3.3</ecNumber>
    </recommendedName>
</protein>
<name>A0ABQ9JYT8_9CUCU</name>
<feature type="compositionally biased region" description="Basic and acidic residues" evidence="10">
    <location>
        <begin position="8"/>
        <end position="19"/>
    </location>
</feature>
<keyword evidence="6 8" id="KW-0067">ATP-binding</keyword>
<keyword evidence="3 8" id="KW-0808">Transferase</keyword>
<dbReference type="PROSITE" id="PS51510">
    <property type="entry name" value="PHOSPHAGEN_KINASE_C"/>
    <property type="match status" value="1"/>
</dbReference>
<dbReference type="InterPro" id="IPR014746">
    <property type="entry name" value="Gln_synth/guanido_kin_cat_dom"/>
</dbReference>
<feature type="binding site" evidence="8">
    <location>
        <begin position="331"/>
        <end position="336"/>
    </location>
    <ligand>
        <name>ATP</name>
        <dbReference type="ChEBI" id="CHEBI:30616"/>
    </ligand>
</feature>